<proteinExistence type="predicted"/>
<gene>
    <name evidence="3" type="ORF">CH341_17790</name>
</gene>
<evidence type="ECO:0000259" key="2">
    <source>
        <dbReference type="Pfam" id="PF09084"/>
    </source>
</evidence>
<dbReference type="PANTHER" id="PTHR31528:SF3">
    <property type="entry name" value="THIAMINE BIOSYNTHESIS PROTEIN HI_0357-RELATED"/>
    <property type="match status" value="1"/>
</dbReference>
<feature type="signal peptide" evidence="1">
    <location>
        <begin position="1"/>
        <end position="22"/>
    </location>
</feature>
<dbReference type="RefSeq" id="WP_111420356.1">
    <property type="nucleotide sequence ID" value="NZ_NPEX01000128.1"/>
</dbReference>
<accession>A0A327KYT5</accession>
<evidence type="ECO:0000313" key="3">
    <source>
        <dbReference type="EMBL" id="RAI42765.1"/>
    </source>
</evidence>
<evidence type="ECO:0000313" key="4">
    <source>
        <dbReference type="Proteomes" id="UP000249130"/>
    </source>
</evidence>
<comment type="caution">
    <text evidence="3">The sequence shown here is derived from an EMBL/GenBank/DDBJ whole genome shotgun (WGS) entry which is preliminary data.</text>
</comment>
<dbReference type="InterPro" id="IPR027939">
    <property type="entry name" value="NMT1/THI5"/>
</dbReference>
<reference evidence="3 4" key="1">
    <citation type="submission" date="2017-07" db="EMBL/GenBank/DDBJ databases">
        <title>Draft Genome Sequences of Select Purple Nonsulfur Bacteria.</title>
        <authorList>
            <person name="Lasarre B."/>
            <person name="Mckinlay J.B."/>
        </authorList>
    </citation>
    <scope>NUCLEOTIDE SEQUENCE [LARGE SCALE GENOMIC DNA]</scope>
    <source>
        <strain evidence="3 4">DSM 5909</strain>
    </source>
</reference>
<dbReference type="AlphaFoldDB" id="A0A327KYT5"/>
<dbReference type="Gene3D" id="3.40.190.10">
    <property type="entry name" value="Periplasmic binding protein-like II"/>
    <property type="match status" value="2"/>
</dbReference>
<organism evidence="3 4">
    <name type="scientific">Rhodoplanes roseus</name>
    <dbReference type="NCBI Taxonomy" id="29409"/>
    <lineage>
        <taxon>Bacteria</taxon>
        <taxon>Pseudomonadati</taxon>
        <taxon>Pseudomonadota</taxon>
        <taxon>Alphaproteobacteria</taxon>
        <taxon>Hyphomicrobiales</taxon>
        <taxon>Nitrobacteraceae</taxon>
        <taxon>Rhodoplanes</taxon>
    </lineage>
</organism>
<dbReference type="PROSITE" id="PS51318">
    <property type="entry name" value="TAT"/>
    <property type="match status" value="1"/>
</dbReference>
<feature type="chain" id="PRO_5016364614" description="SsuA/THI5-like domain-containing protein" evidence="1">
    <location>
        <begin position="23"/>
        <end position="370"/>
    </location>
</feature>
<dbReference type="InterPro" id="IPR006311">
    <property type="entry name" value="TAT_signal"/>
</dbReference>
<dbReference type="PANTHER" id="PTHR31528">
    <property type="entry name" value="4-AMINO-5-HYDROXYMETHYL-2-METHYLPYRIMIDINE PHOSPHATE SYNTHASE THI11-RELATED"/>
    <property type="match status" value="1"/>
</dbReference>
<dbReference type="EMBL" id="NPEX01000128">
    <property type="protein sequence ID" value="RAI42765.1"/>
    <property type="molecule type" value="Genomic_DNA"/>
</dbReference>
<dbReference type="SUPFAM" id="SSF53850">
    <property type="entry name" value="Periplasmic binding protein-like II"/>
    <property type="match status" value="1"/>
</dbReference>
<keyword evidence="1" id="KW-0732">Signal</keyword>
<dbReference type="InterPro" id="IPR015168">
    <property type="entry name" value="SsuA/THI5"/>
</dbReference>
<dbReference type="Pfam" id="PF09084">
    <property type="entry name" value="NMT1"/>
    <property type="match status" value="1"/>
</dbReference>
<keyword evidence="4" id="KW-1185">Reference proteome</keyword>
<feature type="domain" description="SsuA/THI5-like" evidence="2">
    <location>
        <begin position="60"/>
        <end position="265"/>
    </location>
</feature>
<sequence>MASTTSRPLSRRRLLQGGAALAAGLPAAAMLGTGARAQTLKSVKLTLPWIANGSNYWPMVGKKLGYFSSRGIDVDVARGFGSVAAAQAVANKQFDFGIVFAGGTILAAARGLPLVTLATLYYDAMMGTALLASSPITSPKDLEGKKLGIVPTSAEAPFWPAYAAAAGIDASKVQLVQVDSKVIERVLIDKQVDAITAIGSSSIPVLVAQGQTPRFTLWSKVGVELYAAQIVTRQEVLDQDPKLCQAMVDAILESYAFTLREPKKAIDEFVALVPEVGLTKGGRENAEVSQGLAQLMTLRPEALDHTLGWTDIDKLGPMFDMVMKYGAPKDAVRPDPKKFATNQFVGKVTLTKAEWDAVKTSTAGYAKLLG</sequence>
<evidence type="ECO:0000256" key="1">
    <source>
        <dbReference type="SAM" id="SignalP"/>
    </source>
</evidence>
<dbReference type="GO" id="GO:0009228">
    <property type="term" value="P:thiamine biosynthetic process"/>
    <property type="evidence" value="ECO:0007669"/>
    <property type="project" value="InterPro"/>
</dbReference>
<name>A0A327KYT5_9BRAD</name>
<dbReference type="Proteomes" id="UP000249130">
    <property type="component" value="Unassembled WGS sequence"/>
</dbReference>
<protein>
    <recommendedName>
        <fullName evidence="2">SsuA/THI5-like domain-containing protein</fullName>
    </recommendedName>
</protein>
<dbReference type="OrthoDB" id="5372616at2"/>